<organism evidence="2 3">
    <name type="scientific">Arachis duranensis</name>
    <name type="common">Wild peanut</name>
    <dbReference type="NCBI Taxonomy" id="130453"/>
    <lineage>
        <taxon>Eukaryota</taxon>
        <taxon>Viridiplantae</taxon>
        <taxon>Streptophyta</taxon>
        <taxon>Embryophyta</taxon>
        <taxon>Tracheophyta</taxon>
        <taxon>Spermatophyta</taxon>
        <taxon>Magnoliopsida</taxon>
        <taxon>eudicotyledons</taxon>
        <taxon>Gunneridae</taxon>
        <taxon>Pentapetalae</taxon>
        <taxon>rosids</taxon>
        <taxon>fabids</taxon>
        <taxon>Fabales</taxon>
        <taxon>Fabaceae</taxon>
        <taxon>Papilionoideae</taxon>
        <taxon>50 kb inversion clade</taxon>
        <taxon>dalbergioids sensu lato</taxon>
        <taxon>Dalbergieae</taxon>
        <taxon>Pterocarpus clade</taxon>
        <taxon>Arachis</taxon>
    </lineage>
</organism>
<dbReference type="RefSeq" id="XP_052118819.1">
    <property type="nucleotide sequence ID" value="XM_052262859.1"/>
</dbReference>
<gene>
    <name evidence="3" type="primary">LOC127748404</name>
</gene>
<dbReference type="GeneID" id="127748404"/>
<accession>A0A9C6WU89</accession>
<evidence type="ECO:0000313" key="3">
    <source>
        <dbReference type="RefSeq" id="XP_052118819.1"/>
    </source>
</evidence>
<feature type="region of interest" description="Disordered" evidence="1">
    <location>
        <begin position="185"/>
        <end position="206"/>
    </location>
</feature>
<name>A0A9C6WU89_ARADU</name>
<reference evidence="3" key="2">
    <citation type="submission" date="2025-08" db="UniProtKB">
        <authorList>
            <consortium name="RefSeq"/>
        </authorList>
    </citation>
    <scope>IDENTIFICATION</scope>
    <source>
        <tissue evidence="3">Whole plant</tissue>
    </source>
</reference>
<protein>
    <submittedName>
        <fullName evidence="3">Uncharacterized protein LOC127748404</fullName>
    </submittedName>
</protein>
<dbReference type="PANTHER" id="PTHR34222">
    <property type="entry name" value="GAG_PRE-INTEGRS DOMAIN-CONTAINING PROTEIN"/>
    <property type="match status" value="1"/>
</dbReference>
<feature type="region of interest" description="Disordered" evidence="1">
    <location>
        <begin position="75"/>
        <end position="99"/>
    </location>
</feature>
<evidence type="ECO:0000313" key="2">
    <source>
        <dbReference type="Proteomes" id="UP000515211"/>
    </source>
</evidence>
<keyword evidence="2" id="KW-1185">Reference proteome</keyword>
<dbReference type="KEGG" id="adu:127748404"/>
<sequence length="206" mass="22809">MRDYRDETYAVRFLRGLNEQYGTVRSQIMLMKPLPDINEIFSLLIQQERQFNGSDLETQNFTALANSIHNFNNNSSSVSRGRGRGIRGGRGGRGGRNSAPKTCSYCHKAGHLVDTCYHKHGFPPHLQRQKWPRETSNGAMANNIVAGIEGSSTNNVKQDKEADGQSQFNQSLRDALLTFLRQECAQSSQGTSVRDVDQSNAGNGGS</sequence>
<reference evidence="2" key="1">
    <citation type="journal article" date="2016" name="Nat. Genet.">
        <title>The genome sequences of Arachis duranensis and Arachis ipaensis, the diploid ancestors of cultivated peanut.</title>
        <authorList>
            <person name="Bertioli D.J."/>
            <person name="Cannon S.B."/>
            <person name="Froenicke L."/>
            <person name="Huang G."/>
            <person name="Farmer A.D."/>
            <person name="Cannon E.K."/>
            <person name="Liu X."/>
            <person name="Gao D."/>
            <person name="Clevenger J."/>
            <person name="Dash S."/>
            <person name="Ren L."/>
            <person name="Moretzsohn M.C."/>
            <person name="Shirasawa K."/>
            <person name="Huang W."/>
            <person name="Vidigal B."/>
            <person name="Abernathy B."/>
            <person name="Chu Y."/>
            <person name="Niederhuth C.E."/>
            <person name="Umale P."/>
            <person name="Araujo A.C."/>
            <person name="Kozik A."/>
            <person name="Kim K.D."/>
            <person name="Burow M.D."/>
            <person name="Varshney R.K."/>
            <person name="Wang X."/>
            <person name="Zhang X."/>
            <person name="Barkley N."/>
            <person name="Guimaraes P.M."/>
            <person name="Isobe S."/>
            <person name="Guo B."/>
            <person name="Liao B."/>
            <person name="Stalker H.T."/>
            <person name="Schmitz R.J."/>
            <person name="Scheffler B.E."/>
            <person name="Leal-Bertioli S.C."/>
            <person name="Xun X."/>
            <person name="Jackson S.A."/>
            <person name="Michelmore R."/>
            <person name="Ozias-Akins P."/>
        </authorList>
    </citation>
    <scope>NUCLEOTIDE SEQUENCE [LARGE SCALE GENOMIC DNA]</scope>
    <source>
        <strain evidence="2">cv. V14167</strain>
    </source>
</reference>
<dbReference type="PANTHER" id="PTHR34222:SF99">
    <property type="entry name" value="PROTEIN, PUTATIVE-RELATED"/>
    <property type="match status" value="1"/>
</dbReference>
<dbReference type="AlphaFoldDB" id="A0A9C6WU89"/>
<dbReference type="Proteomes" id="UP000515211">
    <property type="component" value="Chromosome 6"/>
</dbReference>
<evidence type="ECO:0000256" key="1">
    <source>
        <dbReference type="SAM" id="MobiDB-lite"/>
    </source>
</evidence>
<proteinExistence type="predicted"/>